<dbReference type="GO" id="GO:0046872">
    <property type="term" value="F:metal ion binding"/>
    <property type="evidence" value="ECO:0007669"/>
    <property type="project" value="UniProtKB-KW"/>
</dbReference>
<feature type="transmembrane region" description="Helical" evidence="8">
    <location>
        <begin position="68"/>
        <end position="85"/>
    </location>
</feature>
<protein>
    <submittedName>
        <fullName evidence="9">Undecaprenyl/decaprenyl-phosphate alpha-N-acetylglucosaminyl 1-phosphate transferase</fullName>
    </submittedName>
</protein>
<feature type="transmembrane region" description="Helical" evidence="8">
    <location>
        <begin position="97"/>
        <end position="115"/>
    </location>
</feature>
<name>A0A2W5PLE4_9BACT</name>
<organism evidence="9 10">
    <name type="scientific">Micavibrio aeruginosavorus</name>
    <dbReference type="NCBI Taxonomy" id="349221"/>
    <lineage>
        <taxon>Bacteria</taxon>
        <taxon>Pseudomonadati</taxon>
        <taxon>Bdellovibrionota</taxon>
        <taxon>Bdellovibrionia</taxon>
        <taxon>Bdellovibrionales</taxon>
        <taxon>Pseudobdellovibrionaceae</taxon>
        <taxon>Micavibrio</taxon>
    </lineage>
</organism>
<sequence length="352" mass="37775">MEFLYPLIAFITTGAALWAGRRLALRVGFADRPGGRKRHDNPVPPIGGLVVLPVFVIVSWAAGLQSIVPWPLVGGIGILLLMGAIDDARPLRPFVKFAIMILTASFVVIFGQMQIGNLGNLFGFGTVQLEFLSKGFTIMALVLLMNAVNMMDGVDGLAGGFCALVAFWMMVVCAGAGHWIPFAALSILLATMLGFLAFNLRAPWRKSAAVFLGDAGALCLGLLLGWFCIMLSQGNGAPLQPITVIWIIGLPVIDAFALFIARSVRGLHPFKADRRHLHHRFLDAGISPERTTAIILALIAIFALVGFVAQANGVPAVVLFAGWMAVFILHTIGIMHPKGYTLLTRVLKGLGR</sequence>
<dbReference type="EMBL" id="QFQB01000049">
    <property type="protein sequence ID" value="PZQ45437.1"/>
    <property type="molecule type" value="Genomic_DNA"/>
</dbReference>
<keyword evidence="4 8" id="KW-0812">Transmembrane</keyword>
<keyword evidence="6 8" id="KW-0472">Membrane</keyword>
<keyword evidence="7" id="KW-0479">Metal-binding</keyword>
<evidence type="ECO:0000256" key="2">
    <source>
        <dbReference type="ARBA" id="ARBA00022475"/>
    </source>
</evidence>
<comment type="caution">
    <text evidence="9">The sequence shown here is derived from an EMBL/GenBank/DDBJ whole genome shotgun (WGS) entry which is preliminary data.</text>
</comment>
<feature type="transmembrane region" description="Helical" evidence="8">
    <location>
        <begin position="293"/>
        <end position="311"/>
    </location>
</feature>
<comment type="subcellular location">
    <subcellularLocation>
        <location evidence="1">Cell membrane</location>
        <topology evidence="1">Multi-pass membrane protein</topology>
    </subcellularLocation>
</comment>
<feature type="binding site" evidence="7">
    <location>
        <position position="149"/>
    </location>
    <ligand>
        <name>Mg(2+)</name>
        <dbReference type="ChEBI" id="CHEBI:18420"/>
    </ligand>
</feature>
<dbReference type="GO" id="GO:0016780">
    <property type="term" value="F:phosphotransferase activity, for other substituted phosphate groups"/>
    <property type="evidence" value="ECO:0007669"/>
    <property type="project" value="InterPro"/>
</dbReference>
<feature type="transmembrane region" description="Helical" evidence="8">
    <location>
        <begin position="317"/>
        <end position="335"/>
    </location>
</feature>
<feature type="transmembrane region" description="Helical" evidence="8">
    <location>
        <begin position="6"/>
        <end position="24"/>
    </location>
</feature>
<comment type="cofactor">
    <cofactor evidence="7">
        <name>Mg(2+)</name>
        <dbReference type="ChEBI" id="CHEBI:18420"/>
    </cofactor>
</comment>
<evidence type="ECO:0000256" key="5">
    <source>
        <dbReference type="ARBA" id="ARBA00022989"/>
    </source>
</evidence>
<evidence type="ECO:0000313" key="9">
    <source>
        <dbReference type="EMBL" id="PZQ45437.1"/>
    </source>
</evidence>
<dbReference type="GO" id="GO:0044038">
    <property type="term" value="P:cell wall macromolecule biosynthetic process"/>
    <property type="evidence" value="ECO:0007669"/>
    <property type="project" value="TreeGrafter"/>
</dbReference>
<feature type="transmembrane region" description="Helical" evidence="8">
    <location>
        <begin position="209"/>
        <end position="232"/>
    </location>
</feature>
<dbReference type="Pfam" id="PF00953">
    <property type="entry name" value="Glycos_transf_4"/>
    <property type="match status" value="1"/>
</dbReference>
<evidence type="ECO:0000256" key="1">
    <source>
        <dbReference type="ARBA" id="ARBA00004651"/>
    </source>
</evidence>
<evidence type="ECO:0000256" key="6">
    <source>
        <dbReference type="ARBA" id="ARBA00023136"/>
    </source>
</evidence>
<gene>
    <name evidence="9" type="ORF">DI551_07375</name>
</gene>
<reference evidence="9 10" key="1">
    <citation type="submission" date="2017-08" db="EMBL/GenBank/DDBJ databases">
        <title>Infants hospitalized years apart are colonized by the same room-sourced microbial strains.</title>
        <authorList>
            <person name="Brooks B."/>
            <person name="Olm M.R."/>
            <person name="Firek B.A."/>
            <person name="Baker R."/>
            <person name="Thomas B.C."/>
            <person name="Morowitz M.J."/>
            <person name="Banfield J.F."/>
        </authorList>
    </citation>
    <scope>NUCLEOTIDE SEQUENCE [LARGE SCALE GENOMIC DNA]</scope>
    <source>
        <strain evidence="9">S2_005_002_R2_29</strain>
    </source>
</reference>
<feature type="transmembrane region" description="Helical" evidence="8">
    <location>
        <begin position="183"/>
        <end position="202"/>
    </location>
</feature>
<dbReference type="GO" id="GO:0071555">
    <property type="term" value="P:cell wall organization"/>
    <property type="evidence" value="ECO:0007669"/>
    <property type="project" value="TreeGrafter"/>
</dbReference>
<dbReference type="PANTHER" id="PTHR22926:SF3">
    <property type="entry name" value="UNDECAPRENYL-PHOSPHATE ALPHA-N-ACETYLGLUCOSAMINYL 1-PHOSPHATE TRANSFERASE"/>
    <property type="match status" value="1"/>
</dbReference>
<dbReference type="GO" id="GO:0005886">
    <property type="term" value="C:plasma membrane"/>
    <property type="evidence" value="ECO:0007669"/>
    <property type="project" value="UniProtKB-SubCell"/>
</dbReference>
<feature type="transmembrane region" description="Helical" evidence="8">
    <location>
        <begin position="156"/>
        <end position="177"/>
    </location>
</feature>
<dbReference type="Proteomes" id="UP000249417">
    <property type="component" value="Unassembled WGS sequence"/>
</dbReference>
<keyword evidence="2" id="KW-1003">Cell membrane</keyword>
<keyword evidence="5 8" id="KW-1133">Transmembrane helix</keyword>
<feature type="transmembrane region" description="Helical" evidence="8">
    <location>
        <begin position="121"/>
        <end position="144"/>
    </location>
</feature>
<evidence type="ECO:0000256" key="3">
    <source>
        <dbReference type="ARBA" id="ARBA00022679"/>
    </source>
</evidence>
<dbReference type="GO" id="GO:0009103">
    <property type="term" value="P:lipopolysaccharide biosynthetic process"/>
    <property type="evidence" value="ECO:0007669"/>
    <property type="project" value="TreeGrafter"/>
</dbReference>
<dbReference type="CDD" id="cd06853">
    <property type="entry name" value="GT_WecA_like"/>
    <property type="match status" value="1"/>
</dbReference>
<keyword evidence="7" id="KW-0460">Magnesium</keyword>
<dbReference type="InterPro" id="IPR000715">
    <property type="entry name" value="Glycosyl_transferase_4"/>
</dbReference>
<evidence type="ECO:0000256" key="8">
    <source>
        <dbReference type="SAM" id="Phobius"/>
    </source>
</evidence>
<keyword evidence="3 9" id="KW-0808">Transferase</keyword>
<evidence type="ECO:0000256" key="4">
    <source>
        <dbReference type="ARBA" id="ARBA00022692"/>
    </source>
</evidence>
<feature type="transmembrane region" description="Helical" evidence="8">
    <location>
        <begin position="244"/>
        <end position="261"/>
    </location>
</feature>
<accession>A0A2W5PLE4</accession>
<dbReference type="AlphaFoldDB" id="A0A2W5PLE4"/>
<feature type="transmembrane region" description="Helical" evidence="8">
    <location>
        <begin position="45"/>
        <end position="62"/>
    </location>
</feature>
<evidence type="ECO:0000256" key="7">
    <source>
        <dbReference type="PIRSR" id="PIRSR600715-1"/>
    </source>
</evidence>
<evidence type="ECO:0000313" key="10">
    <source>
        <dbReference type="Proteomes" id="UP000249417"/>
    </source>
</evidence>
<feature type="binding site" evidence="7">
    <location>
        <position position="214"/>
    </location>
    <ligand>
        <name>Mg(2+)</name>
        <dbReference type="ChEBI" id="CHEBI:18420"/>
    </ligand>
</feature>
<proteinExistence type="predicted"/>
<dbReference type="PANTHER" id="PTHR22926">
    <property type="entry name" value="PHOSPHO-N-ACETYLMURAMOYL-PENTAPEPTIDE-TRANSFERASE"/>
    <property type="match status" value="1"/>
</dbReference>